<accession>A0AAD7SJ64</accession>
<comment type="caution">
    <text evidence="1">The sequence shown here is derived from an EMBL/GenBank/DDBJ whole genome shotgun (WGS) entry which is preliminary data.</text>
</comment>
<gene>
    <name evidence="1" type="ORF">AAFF_G00352500</name>
</gene>
<protein>
    <submittedName>
        <fullName evidence="1">Uncharacterized protein</fullName>
    </submittedName>
</protein>
<dbReference type="EMBL" id="JAINUG010000058">
    <property type="protein sequence ID" value="KAJ8403478.1"/>
    <property type="molecule type" value="Genomic_DNA"/>
</dbReference>
<sequence length="95" mass="10064">MPFLPCLPLPPPHDREPEAVTAISDPCVDRGILRHTLTPQATVGAAVPKGPHDCHDQVLSGCRAESSALMIHAFQEPPKPPFGSVLNPASGRPCL</sequence>
<evidence type="ECO:0000313" key="2">
    <source>
        <dbReference type="Proteomes" id="UP001221898"/>
    </source>
</evidence>
<proteinExistence type="predicted"/>
<reference evidence="1" key="1">
    <citation type="journal article" date="2023" name="Science">
        <title>Genome structures resolve the early diversification of teleost fishes.</title>
        <authorList>
            <person name="Parey E."/>
            <person name="Louis A."/>
            <person name="Montfort J."/>
            <person name="Bouchez O."/>
            <person name="Roques C."/>
            <person name="Iampietro C."/>
            <person name="Lluch J."/>
            <person name="Castinel A."/>
            <person name="Donnadieu C."/>
            <person name="Desvignes T."/>
            <person name="Floi Bucao C."/>
            <person name="Jouanno E."/>
            <person name="Wen M."/>
            <person name="Mejri S."/>
            <person name="Dirks R."/>
            <person name="Jansen H."/>
            <person name="Henkel C."/>
            <person name="Chen W.J."/>
            <person name="Zahm M."/>
            <person name="Cabau C."/>
            <person name="Klopp C."/>
            <person name="Thompson A.W."/>
            <person name="Robinson-Rechavi M."/>
            <person name="Braasch I."/>
            <person name="Lecointre G."/>
            <person name="Bobe J."/>
            <person name="Postlethwait J.H."/>
            <person name="Berthelot C."/>
            <person name="Roest Crollius H."/>
            <person name="Guiguen Y."/>
        </authorList>
    </citation>
    <scope>NUCLEOTIDE SEQUENCE</scope>
    <source>
        <strain evidence="1">NC1722</strain>
    </source>
</reference>
<dbReference type="Proteomes" id="UP001221898">
    <property type="component" value="Unassembled WGS sequence"/>
</dbReference>
<organism evidence="1 2">
    <name type="scientific">Aldrovandia affinis</name>
    <dbReference type="NCBI Taxonomy" id="143900"/>
    <lineage>
        <taxon>Eukaryota</taxon>
        <taxon>Metazoa</taxon>
        <taxon>Chordata</taxon>
        <taxon>Craniata</taxon>
        <taxon>Vertebrata</taxon>
        <taxon>Euteleostomi</taxon>
        <taxon>Actinopterygii</taxon>
        <taxon>Neopterygii</taxon>
        <taxon>Teleostei</taxon>
        <taxon>Notacanthiformes</taxon>
        <taxon>Halosauridae</taxon>
        <taxon>Aldrovandia</taxon>
    </lineage>
</organism>
<dbReference type="AlphaFoldDB" id="A0AAD7SJ64"/>
<keyword evidence="2" id="KW-1185">Reference proteome</keyword>
<evidence type="ECO:0000313" key="1">
    <source>
        <dbReference type="EMBL" id="KAJ8403478.1"/>
    </source>
</evidence>
<name>A0AAD7SJ64_9TELE</name>